<evidence type="ECO:0000256" key="8">
    <source>
        <dbReference type="ARBA" id="ARBA00048679"/>
    </source>
</evidence>
<dbReference type="Gene3D" id="3.30.200.20">
    <property type="entry name" value="Phosphorylase Kinase, domain 1"/>
    <property type="match status" value="1"/>
</dbReference>
<dbReference type="InterPro" id="IPR000719">
    <property type="entry name" value="Prot_kinase_dom"/>
</dbReference>
<dbReference type="SUPFAM" id="SSF56112">
    <property type="entry name" value="Protein kinase-like (PK-like)"/>
    <property type="match status" value="1"/>
</dbReference>
<keyword evidence="6 9" id="KW-0067">ATP-binding</keyword>
<evidence type="ECO:0000259" key="12">
    <source>
        <dbReference type="PROSITE" id="PS51285"/>
    </source>
</evidence>
<dbReference type="GO" id="GO:0005524">
    <property type="term" value="F:ATP binding"/>
    <property type="evidence" value="ECO:0007669"/>
    <property type="project" value="UniProtKB-UniRule"/>
</dbReference>
<organism evidence="13 14">
    <name type="scientific">Stentor coeruleus</name>
    <dbReference type="NCBI Taxonomy" id="5963"/>
    <lineage>
        <taxon>Eukaryota</taxon>
        <taxon>Sar</taxon>
        <taxon>Alveolata</taxon>
        <taxon>Ciliophora</taxon>
        <taxon>Postciliodesmatophora</taxon>
        <taxon>Heterotrichea</taxon>
        <taxon>Heterotrichida</taxon>
        <taxon>Stentoridae</taxon>
        <taxon>Stentor</taxon>
    </lineage>
</organism>
<reference evidence="13 14" key="1">
    <citation type="submission" date="2016-11" db="EMBL/GenBank/DDBJ databases">
        <title>The macronuclear genome of Stentor coeruleus: a giant cell with tiny introns.</title>
        <authorList>
            <person name="Slabodnick M."/>
            <person name="Ruby J.G."/>
            <person name="Reiff S.B."/>
            <person name="Swart E.C."/>
            <person name="Gosai S."/>
            <person name="Prabakaran S."/>
            <person name="Witkowska E."/>
            <person name="Larue G.E."/>
            <person name="Fisher S."/>
            <person name="Freeman R.M."/>
            <person name="Gunawardena J."/>
            <person name="Chu W."/>
            <person name="Stover N.A."/>
            <person name="Gregory B.D."/>
            <person name="Nowacki M."/>
            <person name="Derisi J."/>
            <person name="Roy S.W."/>
            <person name="Marshall W.F."/>
            <person name="Sood P."/>
        </authorList>
    </citation>
    <scope>NUCLEOTIDE SEQUENCE [LARGE SCALE GENOMIC DNA]</scope>
    <source>
        <strain evidence="13">WM001</strain>
    </source>
</reference>
<dbReference type="PANTHER" id="PTHR24356:SF407">
    <property type="entry name" value="RAC SERINE_THREONINE-PROTEIN KINASE"/>
    <property type="match status" value="1"/>
</dbReference>
<sequence length="567" mass="65555">MGQSTSNQELRVQSEKPRRDTSKYNPYQNKIVKIIANHSIITIEIPDDSMTCGWLLSEVIRHYKNEGSIAALRTKESLDILDEYLLRFEKSLKPFSSYEMLTAYFSEDCDDVGIGRFNFLKNIGIGKYSKVVLSRKKDTGILYAIKILEKQEVEKNNRLEQVIAERNILAQISHPFIVKLHWACQSDSQFYYVLKYLPGGELGFHLKNIGRFTENQAKFYFGEILLALEYLHDRNIAFKNLKPESIMLDIDGHIKIIDFSQAKSSSPNPYLFSLNPEDQNNTESIIDKTEDFYKLGLLLYEVLNTTKLIEKPDNSLEISESIFPKYLSKDVKNLIIRLLSKDSLGKTNKNLEDTLKKPNGISFEEIKQHPWCQGINWQRMLKKKYTPPFRPNLKKSNFDPEIMKVPVNLDTFEGHEEENFNFSSESIEVCYWNMTEILLSDSNLPSERTSTDAEETFKALLHNKSIDITENTTKIYQEIQSFTLPSHNEIDEKKGNFKSLSPSERTNKVSSIRSLLKTVTGVHKYFAEDQRQHKNLESLSLHIPDLSSDVGKMQEAVRKKLILKDEN</sequence>
<feature type="domain" description="Protein kinase" evidence="11">
    <location>
        <begin position="117"/>
        <end position="372"/>
    </location>
</feature>
<keyword evidence="3" id="KW-0808">Transferase</keyword>
<evidence type="ECO:0000256" key="7">
    <source>
        <dbReference type="ARBA" id="ARBA00047899"/>
    </source>
</evidence>
<keyword evidence="5" id="KW-0418">Kinase</keyword>
<dbReference type="AlphaFoldDB" id="A0A1R2AW35"/>
<feature type="region of interest" description="Disordered" evidence="10">
    <location>
        <begin position="1"/>
        <end position="23"/>
    </location>
</feature>
<feature type="compositionally biased region" description="Polar residues" evidence="10">
    <location>
        <begin position="1"/>
        <end position="11"/>
    </location>
</feature>
<evidence type="ECO:0000256" key="9">
    <source>
        <dbReference type="PROSITE-ProRule" id="PRU10141"/>
    </source>
</evidence>
<dbReference type="EC" id="2.7.11.1" evidence="1"/>
<proteinExistence type="predicted"/>
<dbReference type="Proteomes" id="UP000187209">
    <property type="component" value="Unassembled WGS sequence"/>
</dbReference>
<accession>A0A1R2AW35</accession>
<protein>
    <recommendedName>
        <fullName evidence="1">non-specific serine/threonine protein kinase</fullName>
        <ecNumber evidence="1">2.7.11.1</ecNumber>
    </recommendedName>
</protein>
<evidence type="ECO:0000313" key="14">
    <source>
        <dbReference type="Proteomes" id="UP000187209"/>
    </source>
</evidence>
<dbReference type="PROSITE" id="PS51285">
    <property type="entry name" value="AGC_KINASE_CTER"/>
    <property type="match status" value="1"/>
</dbReference>
<dbReference type="GO" id="GO:0004674">
    <property type="term" value="F:protein serine/threonine kinase activity"/>
    <property type="evidence" value="ECO:0007669"/>
    <property type="project" value="UniProtKB-KW"/>
</dbReference>
<evidence type="ECO:0000256" key="4">
    <source>
        <dbReference type="ARBA" id="ARBA00022741"/>
    </source>
</evidence>
<dbReference type="PROSITE" id="PS50011">
    <property type="entry name" value="PROTEIN_KINASE_DOM"/>
    <property type="match status" value="1"/>
</dbReference>
<evidence type="ECO:0000256" key="5">
    <source>
        <dbReference type="ARBA" id="ARBA00022777"/>
    </source>
</evidence>
<keyword evidence="2" id="KW-0723">Serine/threonine-protein kinase</keyword>
<dbReference type="Gene3D" id="1.10.510.10">
    <property type="entry name" value="Transferase(Phosphotransferase) domain 1"/>
    <property type="match status" value="1"/>
</dbReference>
<comment type="catalytic activity">
    <reaction evidence="7">
        <text>L-threonyl-[protein] + ATP = O-phospho-L-threonyl-[protein] + ADP + H(+)</text>
        <dbReference type="Rhea" id="RHEA:46608"/>
        <dbReference type="Rhea" id="RHEA-COMP:11060"/>
        <dbReference type="Rhea" id="RHEA-COMP:11605"/>
        <dbReference type="ChEBI" id="CHEBI:15378"/>
        <dbReference type="ChEBI" id="CHEBI:30013"/>
        <dbReference type="ChEBI" id="CHEBI:30616"/>
        <dbReference type="ChEBI" id="CHEBI:61977"/>
        <dbReference type="ChEBI" id="CHEBI:456216"/>
        <dbReference type="EC" id="2.7.11.1"/>
    </reaction>
</comment>
<evidence type="ECO:0000256" key="2">
    <source>
        <dbReference type="ARBA" id="ARBA00022527"/>
    </source>
</evidence>
<keyword evidence="14" id="KW-1185">Reference proteome</keyword>
<dbReference type="PANTHER" id="PTHR24356">
    <property type="entry name" value="SERINE/THREONINE-PROTEIN KINASE"/>
    <property type="match status" value="1"/>
</dbReference>
<dbReference type="InterPro" id="IPR000961">
    <property type="entry name" value="AGC-kinase_C"/>
</dbReference>
<dbReference type="Pfam" id="PF00069">
    <property type="entry name" value="Pkinase"/>
    <property type="match status" value="1"/>
</dbReference>
<gene>
    <name evidence="13" type="ORF">SteCoe_33813</name>
</gene>
<comment type="catalytic activity">
    <reaction evidence="8">
        <text>L-seryl-[protein] + ATP = O-phospho-L-seryl-[protein] + ADP + H(+)</text>
        <dbReference type="Rhea" id="RHEA:17989"/>
        <dbReference type="Rhea" id="RHEA-COMP:9863"/>
        <dbReference type="Rhea" id="RHEA-COMP:11604"/>
        <dbReference type="ChEBI" id="CHEBI:15378"/>
        <dbReference type="ChEBI" id="CHEBI:29999"/>
        <dbReference type="ChEBI" id="CHEBI:30616"/>
        <dbReference type="ChEBI" id="CHEBI:83421"/>
        <dbReference type="ChEBI" id="CHEBI:456216"/>
        <dbReference type="EC" id="2.7.11.1"/>
    </reaction>
</comment>
<dbReference type="InterPro" id="IPR017441">
    <property type="entry name" value="Protein_kinase_ATP_BS"/>
</dbReference>
<dbReference type="EMBL" id="MPUH01001296">
    <property type="protein sequence ID" value="OMJ68672.1"/>
    <property type="molecule type" value="Genomic_DNA"/>
</dbReference>
<dbReference type="PROSITE" id="PS00107">
    <property type="entry name" value="PROTEIN_KINASE_ATP"/>
    <property type="match status" value="1"/>
</dbReference>
<dbReference type="OrthoDB" id="413582at2759"/>
<dbReference type="SMART" id="SM00133">
    <property type="entry name" value="S_TK_X"/>
    <property type="match status" value="1"/>
</dbReference>
<feature type="domain" description="AGC-kinase C-terminal" evidence="12">
    <location>
        <begin position="373"/>
        <end position="472"/>
    </location>
</feature>
<evidence type="ECO:0000256" key="1">
    <source>
        <dbReference type="ARBA" id="ARBA00012513"/>
    </source>
</evidence>
<feature type="compositionally biased region" description="Basic and acidic residues" evidence="10">
    <location>
        <begin position="12"/>
        <end position="22"/>
    </location>
</feature>
<dbReference type="GO" id="GO:0035556">
    <property type="term" value="P:intracellular signal transduction"/>
    <property type="evidence" value="ECO:0007669"/>
    <property type="project" value="TreeGrafter"/>
</dbReference>
<evidence type="ECO:0000256" key="6">
    <source>
        <dbReference type="ARBA" id="ARBA00022840"/>
    </source>
</evidence>
<dbReference type="CDD" id="cd05123">
    <property type="entry name" value="STKc_AGC"/>
    <property type="match status" value="1"/>
</dbReference>
<evidence type="ECO:0000259" key="11">
    <source>
        <dbReference type="PROSITE" id="PS50011"/>
    </source>
</evidence>
<evidence type="ECO:0000313" key="13">
    <source>
        <dbReference type="EMBL" id="OMJ68672.1"/>
    </source>
</evidence>
<feature type="binding site" evidence="9">
    <location>
        <position position="146"/>
    </location>
    <ligand>
        <name>ATP</name>
        <dbReference type="ChEBI" id="CHEBI:30616"/>
    </ligand>
</feature>
<dbReference type="InterPro" id="IPR050236">
    <property type="entry name" value="Ser_Thr_kinase_AGC"/>
</dbReference>
<dbReference type="InterPro" id="IPR045270">
    <property type="entry name" value="STKc_AGC"/>
</dbReference>
<keyword evidence="4 9" id="KW-0547">Nucleotide-binding</keyword>
<comment type="caution">
    <text evidence="13">The sequence shown here is derived from an EMBL/GenBank/DDBJ whole genome shotgun (WGS) entry which is preliminary data.</text>
</comment>
<evidence type="ECO:0000256" key="3">
    <source>
        <dbReference type="ARBA" id="ARBA00022679"/>
    </source>
</evidence>
<dbReference type="InterPro" id="IPR011009">
    <property type="entry name" value="Kinase-like_dom_sf"/>
</dbReference>
<evidence type="ECO:0000256" key="10">
    <source>
        <dbReference type="SAM" id="MobiDB-lite"/>
    </source>
</evidence>
<name>A0A1R2AW35_9CILI</name>